<sequence length="460" mass="51480">MEPASHLILRTLPPLQLMNGTGNASVSAETVSLRFFREWENFEADVLQACGTVDLTQHVPLTDDQTEMHVLGSELGLTGRFNKHVSDAVAKALSVTHLSGVRFGDYQSILNPEADSVPDVVMMTLPDAEAIAVGELKTEWTVNLGRYSIRRGYMDLLPLQPHLGQLFSFLSTYKTTIFVRRTGPYRFDMSMPINEQATNPTLRQCFVAFAIFSSSDPRFTEPEGFPESQLKMPSQPCAQASTRPSPYRNQATTKDSTSGDTIGSQSIIFGGEDGVATGFVNCKKLIRKSAAKAIYEVEWDGHPAIAKCWPESRYTRYTDEVWTYQKLEIKSPEGYSFFPSLLTHGKICCSSVFPQGFILVMTKFDGESIDRHWNSIPASIKENIRVEIYEAIKTLRSIGLIAIDCGRHNVLYNPETHAVVMVDFELMQACEEDTISPDQPEMYSIFPDRFLSVRIRHDGG</sequence>
<accession>A0A1R3RBN8</accession>
<organism evidence="2 3">
    <name type="scientific">Aspergillus carbonarius (strain ITEM 5010)</name>
    <dbReference type="NCBI Taxonomy" id="602072"/>
    <lineage>
        <taxon>Eukaryota</taxon>
        <taxon>Fungi</taxon>
        <taxon>Dikarya</taxon>
        <taxon>Ascomycota</taxon>
        <taxon>Pezizomycotina</taxon>
        <taxon>Eurotiomycetes</taxon>
        <taxon>Eurotiomycetidae</taxon>
        <taxon>Eurotiales</taxon>
        <taxon>Aspergillaceae</taxon>
        <taxon>Aspergillus</taxon>
        <taxon>Aspergillus subgen. Circumdati</taxon>
    </lineage>
</organism>
<evidence type="ECO:0000313" key="3">
    <source>
        <dbReference type="Proteomes" id="UP000188318"/>
    </source>
</evidence>
<evidence type="ECO:0000313" key="2">
    <source>
        <dbReference type="EMBL" id="OOF91873.1"/>
    </source>
</evidence>
<keyword evidence="3" id="KW-1185">Reference proteome</keyword>
<dbReference type="EMBL" id="KV907509">
    <property type="protein sequence ID" value="OOF91873.1"/>
    <property type="molecule type" value="Genomic_DNA"/>
</dbReference>
<dbReference type="AlphaFoldDB" id="A0A1R3RBN8"/>
<protein>
    <recommendedName>
        <fullName evidence="4">Protein kinase domain-containing protein</fullName>
    </recommendedName>
</protein>
<dbReference type="Proteomes" id="UP000188318">
    <property type="component" value="Unassembled WGS sequence"/>
</dbReference>
<evidence type="ECO:0008006" key="4">
    <source>
        <dbReference type="Google" id="ProtNLM"/>
    </source>
</evidence>
<dbReference type="OMA" id="CCSSIFP"/>
<dbReference type="InterPro" id="IPR011009">
    <property type="entry name" value="Kinase-like_dom_sf"/>
</dbReference>
<gene>
    <name evidence="2" type="ORF">ASPCADRAFT_399756</name>
</gene>
<dbReference type="SUPFAM" id="SSF56112">
    <property type="entry name" value="Protein kinase-like (PK-like)"/>
    <property type="match status" value="1"/>
</dbReference>
<reference evidence="3" key="1">
    <citation type="journal article" date="2017" name="Genome Biol.">
        <title>Comparative genomics reveals high biological diversity and specific adaptations in the industrially and medically important fungal genus Aspergillus.</title>
        <authorList>
            <person name="de Vries R.P."/>
            <person name="Riley R."/>
            <person name="Wiebenga A."/>
            <person name="Aguilar-Osorio G."/>
            <person name="Amillis S."/>
            <person name="Uchima C.A."/>
            <person name="Anderluh G."/>
            <person name="Asadollahi M."/>
            <person name="Askin M."/>
            <person name="Barry K."/>
            <person name="Battaglia E."/>
            <person name="Bayram O."/>
            <person name="Benocci T."/>
            <person name="Braus-Stromeyer S.A."/>
            <person name="Caldana C."/>
            <person name="Canovas D."/>
            <person name="Cerqueira G.C."/>
            <person name="Chen F."/>
            <person name="Chen W."/>
            <person name="Choi C."/>
            <person name="Clum A."/>
            <person name="Dos Santos R.A."/>
            <person name="Damasio A.R."/>
            <person name="Diallinas G."/>
            <person name="Emri T."/>
            <person name="Fekete E."/>
            <person name="Flipphi M."/>
            <person name="Freyberg S."/>
            <person name="Gallo A."/>
            <person name="Gournas C."/>
            <person name="Habgood R."/>
            <person name="Hainaut M."/>
            <person name="Harispe M.L."/>
            <person name="Henrissat B."/>
            <person name="Hilden K.S."/>
            <person name="Hope R."/>
            <person name="Hossain A."/>
            <person name="Karabika E."/>
            <person name="Karaffa L."/>
            <person name="Karanyi Z."/>
            <person name="Krasevec N."/>
            <person name="Kuo A."/>
            <person name="Kusch H."/>
            <person name="LaButti K."/>
            <person name="Lagendijk E.L."/>
            <person name="Lapidus A."/>
            <person name="Levasseur A."/>
            <person name="Lindquist E."/>
            <person name="Lipzen A."/>
            <person name="Logrieco A.F."/>
            <person name="MacCabe A."/>
            <person name="Maekelae M.R."/>
            <person name="Malavazi I."/>
            <person name="Melin P."/>
            <person name="Meyer V."/>
            <person name="Mielnichuk N."/>
            <person name="Miskei M."/>
            <person name="Molnar A.P."/>
            <person name="Mule G."/>
            <person name="Ngan C.Y."/>
            <person name="Orejas M."/>
            <person name="Orosz E."/>
            <person name="Ouedraogo J.P."/>
            <person name="Overkamp K.M."/>
            <person name="Park H.-S."/>
            <person name="Perrone G."/>
            <person name="Piumi F."/>
            <person name="Punt P.J."/>
            <person name="Ram A.F."/>
            <person name="Ramon A."/>
            <person name="Rauscher S."/>
            <person name="Record E."/>
            <person name="Riano-Pachon D.M."/>
            <person name="Robert V."/>
            <person name="Roehrig J."/>
            <person name="Ruller R."/>
            <person name="Salamov A."/>
            <person name="Salih N.S."/>
            <person name="Samson R.A."/>
            <person name="Sandor E."/>
            <person name="Sanguinetti M."/>
            <person name="Schuetze T."/>
            <person name="Sepcic K."/>
            <person name="Shelest E."/>
            <person name="Sherlock G."/>
            <person name="Sophianopoulou V."/>
            <person name="Squina F.M."/>
            <person name="Sun H."/>
            <person name="Susca A."/>
            <person name="Todd R.B."/>
            <person name="Tsang A."/>
            <person name="Unkles S.E."/>
            <person name="van de Wiele N."/>
            <person name="van Rossen-Uffink D."/>
            <person name="Oliveira J.V."/>
            <person name="Vesth T.C."/>
            <person name="Visser J."/>
            <person name="Yu J.-H."/>
            <person name="Zhou M."/>
            <person name="Andersen M.R."/>
            <person name="Archer D.B."/>
            <person name="Baker S.E."/>
            <person name="Benoit I."/>
            <person name="Brakhage A.A."/>
            <person name="Braus G.H."/>
            <person name="Fischer R."/>
            <person name="Frisvad J.C."/>
            <person name="Goldman G.H."/>
            <person name="Houbraken J."/>
            <person name="Oakley B."/>
            <person name="Pocsi I."/>
            <person name="Scazzocchio C."/>
            <person name="Seiboth B."/>
            <person name="vanKuyk P.A."/>
            <person name="Wortman J."/>
            <person name="Dyer P.S."/>
            <person name="Grigoriev I.V."/>
        </authorList>
    </citation>
    <scope>NUCLEOTIDE SEQUENCE [LARGE SCALE GENOMIC DNA]</scope>
    <source>
        <strain evidence="3">ITEM 5010</strain>
    </source>
</reference>
<name>A0A1R3RBN8_ASPC5</name>
<feature type="region of interest" description="Disordered" evidence="1">
    <location>
        <begin position="219"/>
        <end position="259"/>
    </location>
</feature>
<proteinExistence type="predicted"/>
<feature type="compositionally biased region" description="Polar residues" evidence="1">
    <location>
        <begin position="236"/>
        <end position="259"/>
    </location>
</feature>
<dbReference type="OrthoDB" id="2156052at2759"/>
<evidence type="ECO:0000256" key="1">
    <source>
        <dbReference type="SAM" id="MobiDB-lite"/>
    </source>
</evidence>
<dbReference type="VEuPathDB" id="FungiDB:ASPCADRAFT_399756"/>